<accession>A7K9L3</accession>
<name>A7K9L3_9PHYC</name>
<dbReference type="RefSeq" id="YP_001427084.1">
    <property type="nucleotide sequence ID" value="NC_008724.1"/>
</dbReference>
<gene>
    <name evidence="1" type="primary">z603L</name>
    <name evidence="1" type="ORF">ATCV1_z603L</name>
</gene>
<evidence type="ECO:0000313" key="1">
    <source>
        <dbReference type="EMBL" id="ABT16737.1"/>
    </source>
</evidence>
<sequence length="117" mass="12997">MSNPSSQSSAALTRFQSTFLGVYSSSENFTLWPDACVRSAQNVAMVVSASRSVVERLITFAAATGHMLFTFATMSPRGVRAPLTTRSSFSSHERMSRYSPRRRRWCSSSTIASRMRT</sequence>
<dbReference type="GeneID" id="5470322"/>
<organism evidence="1 2">
    <name type="scientific">Chlorovirus heliozoae</name>
    <dbReference type="NCBI Taxonomy" id="322019"/>
    <lineage>
        <taxon>Viruses</taxon>
        <taxon>Varidnaviria</taxon>
        <taxon>Bamfordvirae</taxon>
        <taxon>Nucleocytoviricota</taxon>
        <taxon>Megaviricetes</taxon>
        <taxon>Algavirales</taxon>
        <taxon>Phycodnaviridae</taxon>
        <taxon>Chlorovirus</taxon>
    </lineage>
</organism>
<keyword evidence="2" id="KW-1185">Reference proteome</keyword>
<evidence type="ECO:0000313" key="2">
    <source>
        <dbReference type="Proteomes" id="UP000202420"/>
    </source>
</evidence>
<dbReference type="EMBL" id="EF101928">
    <property type="protein sequence ID" value="ABT16737.1"/>
    <property type="molecule type" value="Genomic_DNA"/>
</dbReference>
<dbReference type="KEGG" id="vg:5470322"/>
<dbReference type="Proteomes" id="UP000202420">
    <property type="component" value="Segment"/>
</dbReference>
<proteinExistence type="predicted"/>
<protein>
    <submittedName>
        <fullName evidence="1">Uncharacterized protein z603L</fullName>
    </submittedName>
</protein>
<reference evidence="1 2" key="1">
    <citation type="submission" date="2006-09" db="EMBL/GenBank/DDBJ databases">
        <title>Sequence and annotation of the 288-kb ATCV-1 virus that infects an endosymbiotic Chlorella strain of the heliozoon Acanthocystis turfacea.</title>
        <authorList>
            <person name="Fitzgerald L.A."/>
            <person name="Graves M.V."/>
            <person name="Li X."/>
            <person name="Pfitzner A.J.P."/>
            <person name="Hartigan J."/>
            <person name="Van Etten J.L."/>
        </authorList>
    </citation>
    <scope>NUCLEOTIDE SEQUENCE [LARGE SCALE GENOMIC DNA]</scope>
    <source>
        <strain evidence="1 2">ATCV-1</strain>
    </source>
</reference>